<feature type="compositionally biased region" description="Low complexity" evidence="1">
    <location>
        <begin position="115"/>
        <end position="141"/>
    </location>
</feature>
<dbReference type="EMBL" id="BAAARE010000017">
    <property type="protein sequence ID" value="GAA2494410.1"/>
    <property type="molecule type" value="Genomic_DNA"/>
</dbReference>
<proteinExistence type="predicted"/>
<accession>A0ABN3M1S0</accession>
<sequence length="265" mass="25430">MTDPRPDASSSVDDPALAPVLAALTAPPSPHELDGLASTLSALRAAQVTPVTSPSRRRPSMLATLAGAKLGATIAGIAVGLGGAATVVYVSANVAHTPDSHASASATPLVDATATSAASSGSTGDAAATGTPTPQGTPVGPDATGAAAHGLCTAWKAVAANARGKAMDSVAFSNLAKAAGGADKVAAWCATVTAPGSSGEHATGKPSTAGRPTTVPGKPTTVPTGRPTTAPTGRPTTVPTGKPTTLPPGQPTMVPTPTTHPAGRG</sequence>
<feature type="region of interest" description="Disordered" evidence="1">
    <location>
        <begin position="115"/>
        <end position="142"/>
    </location>
</feature>
<organism evidence="2 3">
    <name type="scientific">Terrabacter carboxydivorans</name>
    <dbReference type="NCBI Taxonomy" id="619730"/>
    <lineage>
        <taxon>Bacteria</taxon>
        <taxon>Bacillati</taxon>
        <taxon>Actinomycetota</taxon>
        <taxon>Actinomycetes</taxon>
        <taxon>Micrococcales</taxon>
        <taxon>Intrasporangiaceae</taxon>
        <taxon>Terrabacter</taxon>
    </lineage>
</organism>
<evidence type="ECO:0000313" key="3">
    <source>
        <dbReference type="Proteomes" id="UP001500730"/>
    </source>
</evidence>
<dbReference type="RefSeq" id="WP_344256366.1">
    <property type="nucleotide sequence ID" value="NZ_BAAARE010000017.1"/>
</dbReference>
<protein>
    <submittedName>
        <fullName evidence="2">Uncharacterized protein</fullName>
    </submittedName>
</protein>
<reference evidence="2 3" key="1">
    <citation type="journal article" date="2019" name="Int. J. Syst. Evol. Microbiol.">
        <title>The Global Catalogue of Microorganisms (GCM) 10K type strain sequencing project: providing services to taxonomists for standard genome sequencing and annotation.</title>
        <authorList>
            <consortium name="The Broad Institute Genomics Platform"/>
            <consortium name="The Broad Institute Genome Sequencing Center for Infectious Disease"/>
            <person name="Wu L."/>
            <person name="Ma J."/>
        </authorList>
    </citation>
    <scope>NUCLEOTIDE SEQUENCE [LARGE SCALE GENOMIC DNA]</scope>
    <source>
        <strain evidence="2 3">JCM 16259</strain>
    </source>
</reference>
<evidence type="ECO:0000313" key="2">
    <source>
        <dbReference type="EMBL" id="GAA2494410.1"/>
    </source>
</evidence>
<evidence type="ECO:0000256" key="1">
    <source>
        <dbReference type="SAM" id="MobiDB-lite"/>
    </source>
</evidence>
<feature type="compositionally biased region" description="Low complexity" evidence="1">
    <location>
        <begin position="210"/>
        <end position="244"/>
    </location>
</feature>
<comment type="caution">
    <text evidence="2">The sequence shown here is derived from an EMBL/GenBank/DDBJ whole genome shotgun (WGS) entry which is preliminary data.</text>
</comment>
<name>A0ABN3M1S0_9MICO</name>
<keyword evidence="3" id="KW-1185">Reference proteome</keyword>
<dbReference type="Proteomes" id="UP001500730">
    <property type="component" value="Unassembled WGS sequence"/>
</dbReference>
<feature type="region of interest" description="Disordered" evidence="1">
    <location>
        <begin position="194"/>
        <end position="265"/>
    </location>
</feature>
<gene>
    <name evidence="2" type="ORF">GCM10009858_35500</name>
</gene>